<protein>
    <recommendedName>
        <fullName evidence="4">Chromosome segregation ATPase</fullName>
    </recommendedName>
</protein>
<evidence type="ECO:0008006" key="4">
    <source>
        <dbReference type="Google" id="ProtNLM"/>
    </source>
</evidence>
<feature type="coiled-coil region" evidence="1">
    <location>
        <begin position="816"/>
        <end position="909"/>
    </location>
</feature>
<comment type="caution">
    <text evidence="2">The sequence shown here is derived from an EMBL/GenBank/DDBJ whole genome shotgun (WGS) entry which is preliminary data.</text>
</comment>
<evidence type="ECO:0000313" key="2">
    <source>
        <dbReference type="EMBL" id="MBP1917709.1"/>
    </source>
</evidence>
<dbReference type="SUPFAM" id="SSF52540">
    <property type="entry name" value="P-loop containing nucleoside triphosphate hydrolases"/>
    <property type="match status" value="1"/>
</dbReference>
<dbReference type="Proteomes" id="UP001519271">
    <property type="component" value="Unassembled WGS sequence"/>
</dbReference>
<sequence length="1471" mass="173563">MPKINRIRIINFSYNGDKRLILDELFNLHQGEDALISLKNGGGKSVLVQALMQPILPNVRLQNRKMSDFFARKKQPAYILIEWKLDDNGGNLLTGIAMMNKESGFQEQEDGTNAVKYFTFTSHYKLTDAMDIRHIELTVKDKNRIVVKNYGESQKYIQEARKRHSASIAHFSENDKTAYKKHLESFNIHPDEWKTVLLPVNSEEGGLIKIFEKCRTPRMLLRDWILNTVNKVIFDDQNEAQSLTEMMGTLAQSMIENESYILERDLLKGFSDRLKILSKDVCNAASTHSEMIEKEQELRSLEQFLLTELARLEKEKVEAEEDLEEKKKELTRIEQEKLSEDYHKAEEELEQHKALAQEKKNEYDLVDEEHSRVLHNIEVMDARMTYDEMAVLLERKAEIETELNRLKEPSEDQEKMERLAYSIKVAYEDKHRELAAKLNNLRTQLMEHNERKEANSREEEEIRESEKKAIMGKATLCSSLEAFEKEEKGLFDSYNITVQRNLMKGLDEKAMEILTRNLVEQVALNQKSMQKTDEQKIKAQYEEETVLKEIPKTENEKNQKEDLLKKLQEDIKDFEIKKEKLLGILHRYGLSQSKRFQKDYLLLMMKELLETGHERLDDVKEEIRSIEKRMAALESGILHVSKEFHDHLVNNGIEFDTGEHYLQNHTVEIRSRLLKENSLLPYSFIMTEEELEKLKEVKLEHPLLQPVPILTYGSLGEHDKEGSVLTLGNGRVIIVEPDLKLFESGGIENYRSELEKILQVEKESRKHYEEYLEELRVSERLVEDFSYTETFYKESKEEEGRILNSITSLLEKGKSLEKRRTELRQLFIDLEKLKEEQRKNLEESEKKIRKLEVHLAKNRDYERNYQREQELKKELEQYGKKLQQLKIERDKFFEEEKEADKDLSRLEEEDRIIQIDKMEFQNASEKILEEGSIEVLLAMYRKYQEEINGNIGNLEKDLSLRSSELNGKKKKLERLGIPAEEYLRIRYLESEYDSLRANGKRLSLEKEEKAKRQNNADLKVAKLSGNCETKREDMRNKGVMLLDREDIHGNYKEREDKCRTSMRKLAELGKILENTTRNYREVRDKIEDKLRESKIKDNIKIWDKDRDVEKGFREVSVNLLSLQKRLTDEKIEIQQNLRNLKDDYKEKHQHLTSILYHTEKTHDSAEKNSEKYYYLYEYLENQLDNLSKLIKIQETQLENMERSFHDAVMQSYNLAKEIYDHVNRVADDSSIQLEGRNRKVKMIEILLRELEPEEKGFEAMRLYIRERANDVKEQLKSGKTRKDVKDMISRFMSSEELLNVISDLSDLRIKAYKVDINAQNSKAKDWEKVMRENSGGERFVSFFAVMVALMSYARNAKRTTEDYNKKNMDSKVLLMDNPFGPISSDHLLKPLFDIAKKYNTQLICLTDLKQNSIMNQFKVIFMMKIVPNVAGTMEYLKVEESAYNGEEDFTEENLEMLNYYQEIEQISMLDS</sequence>
<dbReference type="InterPro" id="IPR027417">
    <property type="entry name" value="P-loop_NTPase"/>
</dbReference>
<organism evidence="2 3">
    <name type="scientific">Youngiibacter multivorans</name>
    <dbReference type="NCBI Taxonomy" id="937251"/>
    <lineage>
        <taxon>Bacteria</taxon>
        <taxon>Bacillati</taxon>
        <taxon>Bacillota</taxon>
        <taxon>Clostridia</taxon>
        <taxon>Eubacteriales</taxon>
        <taxon>Clostridiaceae</taxon>
        <taxon>Youngiibacter</taxon>
    </lineage>
</organism>
<name>A0ABS4FZH9_9CLOT</name>
<feature type="coiled-coil region" evidence="1">
    <location>
        <begin position="550"/>
        <end position="584"/>
    </location>
</feature>
<dbReference type="RefSeq" id="WP_209457954.1">
    <property type="nucleotide sequence ID" value="NZ_JAGGKC010000001.1"/>
</dbReference>
<accession>A0ABS4FZH9</accession>
<reference evidence="2 3" key="1">
    <citation type="submission" date="2021-03" db="EMBL/GenBank/DDBJ databases">
        <title>Genomic Encyclopedia of Type Strains, Phase IV (KMG-IV): sequencing the most valuable type-strain genomes for metagenomic binning, comparative biology and taxonomic classification.</title>
        <authorList>
            <person name="Goeker M."/>
        </authorList>
    </citation>
    <scope>NUCLEOTIDE SEQUENCE [LARGE SCALE GENOMIC DNA]</scope>
    <source>
        <strain evidence="2 3">DSM 6139</strain>
    </source>
</reference>
<proteinExistence type="predicted"/>
<feature type="coiled-coil region" evidence="1">
    <location>
        <begin position="295"/>
        <end position="369"/>
    </location>
</feature>
<evidence type="ECO:0000256" key="1">
    <source>
        <dbReference type="SAM" id="Coils"/>
    </source>
</evidence>
<feature type="coiled-coil region" evidence="1">
    <location>
        <begin position="1065"/>
        <end position="1092"/>
    </location>
</feature>
<keyword evidence="3" id="KW-1185">Reference proteome</keyword>
<feature type="coiled-coil region" evidence="1">
    <location>
        <begin position="424"/>
        <end position="468"/>
    </location>
</feature>
<gene>
    <name evidence="2" type="ORF">J2Z34_000172</name>
</gene>
<dbReference type="EMBL" id="JAGGKC010000001">
    <property type="protein sequence ID" value="MBP1917709.1"/>
    <property type="molecule type" value="Genomic_DNA"/>
</dbReference>
<keyword evidence="1" id="KW-0175">Coiled coil</keyword>
<feature type="coiled-coil region" evidence="1">
    <location>
        <begin position="1176"/>
        <end position="1203"/>
    </location>
</feature>
<evidence type="ECO:0000313" key="3">
    <source>
        <dbReference type="Proteomes" id="UP001519271"/>
    </source>
</evidence>
<feature type="coiled-coil region" evidence="1">
    <location>
        <begin position="609"/>
        <end position="636"/>
    </location>
</feature>